<evidence type="ECO:0000313" key="1">
    <source>
        <dbReference type="EMBL" id="GAW26303.1"/>
    </source>
</evidence>
<evidence type="ECO:0000313" key="2">
    <source>
        <dbReference type="Proteomes" id="UP000054516"/>
    </source>
</evidence>
<keyword evidence="2" id="KW-1185">Reference proteome</keyword>
<dbReference type="AlphaFoldDB" id="A0A1S8A8C2"/>
<gene>
    <name evidence="1" type="ORF">SAMD00023353_2701380</name>
</gene>
<dbReference type="EMBL" id="DF977472">
    <property type="protein sequence ID" value="GAW26303.1"/>
    <property type="molecule type" value="Genomic_DNA"/>
</dbReference>
<name>A0A1S8A8C2_ROSNE</name>
<proteinExistence type="predicted"/>
<protein>
    <submittedName>
        <fullName evidence="1">Uncharacterized protein</fullName>
    </submittedName>
</protein>
<reference evidence="1" key="1">
    <citation type="submission" date="2016-03" db="EMBL/GenBank/DDBJ databases">
        <title>Draft genome sequence of Rosellinia necatrix.</title>
        <authorList>
            <person name="Kanematsu S."/>
        </authorList>
    </citation>
    <scope>NUCLEOTIDE SEQUENCE [LARGE SCALE GENOMIC DNA]</scope>
    <source>
        <strain evidence="1">W97</strain>
    </source>
</reference>
<organism evidence="1">
    <name type="scientific">Rosellinia necatrix</name>
    <name type="common">White root-rot fungus</name>
    <dbReference type="NCBI Taxonomy" id="77044"/>
    <lineage>
        <taxon>Eukaryota</taxon>
        <taxon>Fungi</taxon>
        <taxon>Dikarya</taxon>
        <taxon>Ascomycota</taxon>
        <taxon>Pezizomycotina</taxon>
        <taxon>Sordariomycetes</taxon>
        <taxon>Xylariomycetidae</taxon>
        <taxon>Xylariales</taxon>
        <taxon>Xylariaceae</taxon>
        <taxon>Rosellinia</taxon>
    </lineage>
</organism>
<dbReference type="Proteomes" id="UP000054516">
    <property type="component" value="Unassembled WGS sequence"/>
</dbReference>
<sequence length="74" mass="7923">MGGVLAKTDEFAESMTFDISFSSPFYFGQEVMANDLLVSRTAPSENNSLQVVAFVFTLARGRLGGTVVCGLPAR</sequence>
<accession>A0A1S8A8C2</accession>